<sequence length="101" mass="12040">MLEFRTPQHPSLGTNYWGGASPMLARDIPKESLEQKYLRFNSIRTHDEIFPPVFIHLPQNPKPSRKGPLLKLIWPDKKSTMKKKKRWLPKLDPKRRWPQGW</sequence>
<organism evidence="1 2">
    <name type="scientific">Lactuca virosa</name>
    <dbReference type="NCBI Taxonomy" id="75947"/>
    <lineage>
        <taxon>Eukaryota</taxon>
        <taxon>Viridiplantae</taxon>
        <taxon>Streptophyta</taxon>
        <taxon>Embryophyta</taxon>
        <taxon>Tracheophyta</taxon>
        <taxon>Spermatophyta</taxon>
        <taxon>Magnoliopsida</taxon>
        <taxon>eudicotyledons</taxon>
        <taxon>Gunneridae</taxon>
        <taxon>Pentapetalae</taxon>
        <taxon>asterids</taxon>
        <taxon>campanulids</taxon>
        <taxon>Asterales</taxon>
        <taxon>Asteraceae</taxon>
        <taxon>Cichorioideae</taxon>
        <taxon>Cichorieae</taxon>
        <taxon>Lactucinae</taxon>
        <taxon>Lactuca</taxon>
    </lineage>
</organism>
<keyword evidence="2" id="KW-1185">Reference proteome</keyword>
<accession>A0AAU9PBE8</accession>
<dbReference type="AlphaFoldDB" id="A0AAU9PBE8"/>
<evidence type="ECO:0000313" key="1">
    <source>
        <dbReference type="EMBL" id="CAH1447298.1"/>
    </source>
</evidence>
<reference evidence="1 2" key="1">
    <citation type="submission" date="2022-01" db="EMBL/GenBank/DDBJ databases">
        <authorList>
            <person name="Xiong W."/>
            <person name="Schranz E."/>
        </authorList>
    </citation>
    <scope>NUCLEOTIDE SEQUENCE [LARGE SCALE GENOMIC DNA]</scope>
</reference>
<evidence type="ECO:0000313" key="2">
    <source>
        <dbReference type="Proteomes" id="UP001157418"/>
    </source>
</evidence>
<name>A0AAU9PBE8_9ASTR</name>
<dbReference type="Proteomes" id="UP001157418">
    <property type="component" value="Unassembled WGS sequence"/>
</dbReference>
<dbReference type="EMBL" id="CAKMRJ010005523">
    <property type="protein sequence ID" value="CAH1447298.1"/>
    <property type="molecule type" value="Genomic_DNA"/>
</dbReference>
<proteinExistence type="predicted"/>
<gene>
    <name evidence="1" type="ORF">LVIROSA_LOCUS32919</name>
</gene>
<comment type="caution">
    <text evidence="1">The sequence shown here is derived from an EMBL/GenBank/DDBJ whole genome shotgun (WGS) entry which is preliminary data.</text>
</comment>
<protein>
    <submittedName>
        <fullName evidence="1">Uncharacterized protein</fullName>
    </submittedName>
</protein>